<accession>A0ABU6MGE5</accession>
<keyword evidence="7" id="KW-0456">Lyase</keyword>
<proteinExistence type="inferred from homology"/>
<protein>
    <recommendedName>
        <fullName evidence="8">Abasic site processing protein</fullName>
        <ecNumber evidence="8">3.4.-.-</ecNumber>
    </recommendedName>
</protein>
<sequence length="223" mass="25722">MCGRFTLHASPEELLEYFNILSMDDLELSYRYNIAPGQDILSIVQGKEGNRVGLLKWGLVPSWAKDSKIGYNMINARAESIHEKPSFKRLIKRRRCIIAADGFYEWKKEGNQKQPYYIRMKNQRLFGFAGLWDRWEHEGKVLTTCTIITTTPNKLMESIHDRMPVILTKEAQSIWLNRAVEEEATLQPLLTPYDSEEMEAVPVSTRVNYAKIDSADLIQPIAP</sequence>
<keyword evidence="3" id="KW-0227">DNA damage</keyword>
<evidence type="ECO:0000256" key="5">
    <source>
        <dbReference type="ARBA" id="ARBA00023124"/>
    </source>
</evidence>
<dbReference type="Gene3D" id="3.90.1680.10">
    <property type="entry name" value="SOS response associated peptidase-like"/>
    <property type="match status" value="1"/>
</dbReference>
<comment type="similarity">
    <text evidence="1 8">Belongs to the SOS response-associated peptidase family.</text>
</comment>
<dbReference type="EMBL" id="JARMAB010000012">
    <property type="protein sequence ID" value="MED1203354.1"/>
    <property type="molecule type" value="Genomic_DNA"/>
</dbReference>
<dbReference type="EC" id="3.4.-.-" evidence="8"/>
<dbReference type="PANTHER" id="PTHR13604:SF0">
    <property type="entry name" value="ABASIC SITE PROCESSING PROTEIN HMCES"/>
    <property type="match status" value="1"/>
</dbReference>
<comment type="caution">
    <text evidence="9">The sequence shown here is derived from an EMBL/GenBank/DDBJ whole genome shotgun (WGS) entry which is preliminary data.</text>
</comment>
<evidence type="ECO:0000256" key="6">
    <source>
        <dbReference type="ARBA" id="ARBA00023125"/>
    </source>
</evidence>
<dbReference type="RefSeq" id="WP_066268978.1">
    <property type="nucleotide sequence ID" value="NZ_JARMAB010000012.1"/>
</dbReference>
<dbReference type="Proteomes" id="UP001341444">
    <property type="component" value="Unassembled WGS sequence"/>
</dbReference>
<evidence type="ECO:0000313" key="9">
    <source>
        <dbReference type="EMBL" id="MED1203354.1"/>
    </source>
</evidence>
<organism evidence="9 10">
    <name type="scientific">Heyndrickxia acidicola</name>
    <dbReference type="NCBI Taxonomy" id="209389"/>
    <lineage>
        <taxon>Bacteria</taxon>
        <taxon>Bacillati</taxon>
        <taxon>Bacillota</taxon>
        <taxon>Bacilli</taxon>
        <taxon>Bacillales</taxon>
        <taxon>Bacillaceae</taxon>
        <taxon>Heyndrickxia</taxon>
    </lineage>
</organism>
<evidence type="ECO:0000256" key="7">
    <source>
        <dbReference type="ARBA" id="ARBA00023239"/>
    </source>
</evidence>
<name>A0ABU6MGE5_9BACI</name>
<evidence type="ECO:0000313" key="10">
    <source>
        <dbReference type="Proteomes" id="UP001341444"/>
    </source>
</evidence>
<dbReference type="InterPro" id="IPR036590">
    <property type="entry name" value="SRAP-like"/>
</dbReference>
<dbReference type="Pfam" id="PF02586">
    <property type="entry name" value="SRAP"/>
    <property type="match status" value="1"/>
</dbReference>
<evidence type="ECO:0000256" key="3">
    <source>
        <dbReference type="ARBA" id="ARBA00022763"/>
    </source>
</evidence>
<evidence type="ECO:0000256" key="2">
    <source>
        <dbReference type="ARBA" id="ARBA00022670"/>
    </source>
</evidence>
<reference evidence="9 10" key="1">
    <citation type="submission" date="2023-03" db="EMBL/GenBank/DDBJ databases">
        <title>Bacillus Genome Sequencing.</title>
        <authorList>
            <person name="Dunlap C."/>
        </authorList>
    </citation>
    <scope>NUCLEOTIDE SEQUENCE [LARGE SCALE GENOMIC DNA]</scope>
    <source>
        <strain evidence="9 10">B-23453</strain>
    </source>
</reference>
<dbReference type="SUPFAM" id="SSF143081">
    <property type="entry name" value="BB1717-like"/>
    <property type="match status" value="1"/>
</dbReference>
<evidence type="ECO:0000256" key="8">
    <source>
        <dbReference type="RuleBase" id="RU364100"/>
    </source>
</evidence>
<evidence type="ECO:0000256" key="4">
    <source>
        <dbReference type="ARBA" id="ARBA00022801"/>
    </source>
</evidence>
<dbReference type="InterPro" id="IPR003738">
    <property type="entry name" value="SRAP"/>
</dbReference>
<evidence type="ECO:0000256" key="1">
    <source>
        <dbReference type="ARBA" id="ARBA00008136"/>
    </source>
</evidence>
<keyword evidence="2 8" id="KW-0645">Protease</keyword>
<gene>
    <name evidence="9" type="ORF">P4T90_09720</name>
</gene>
<keyword evidence="6" id="KW-0238">DNA-binding</keyword>
<dbReference type="PANTHER" id="PTHR13604">
    <property type="entry name" value="DC12-RELATED"/>
    <property type="match status" value="1"/>
</dbReference>
<keyword evidence="10" id="KW-1185">Reference proteome</keyword>
<keyword evidence="4 8" id="KW-0378">Hydrolase</keyword>
<keyword evidence="5" id="KW-0190">Covalent protein-DNA linkage</keyword>